<dbReference type="PANTHER" id="PTHR21731">
    <property type="entry name" value="SYNAPTONEMAL COMPLEX CENTRAL ELEMENT PROTEIN 1-LIKE"/>
    <property type="match status" value="1"/>
</dbReference>
<organism evidence="5">
    <name type="scientific">Pundamilia nyererei</name>
    <dbReference type="NCBI Taxonomy" id="303518"/>
    <lineage>
        <taxon>Eukaryota</taxon>
        <taxon>Metazoa</taxon>
        <taxon>Chordata</taxon>
        <taxon>Craniata</taxon>
        <taxon>Vertebrata</taxon>
        <taxon>Euteleostomi</taxon>
        <taxon>Actinopterygii</taxon>
        <taxon>Neopterygii</taxon>
        <taxon>Teleostei</taxon>
        <taxon>Neoteleostei</taxon>
        <taxon>Acanthomorphata</taxon>
        <taxon>Ovalentaria</taxon>
        <taxon>Cichlomorphae</taxon>
        <taxon>Cichliformes</taxon>
        <taxon>Cichlidae</taxon>
        <taxon>African cichlids</taxon>
        <taxon>Pseudocrenilabrinae</taxon>
        <taxon>Haplochromini</taxon>
        <taxon>Pundamilia</taxon>
    </lineage>
</organism>
<dbReference type="STRING" id="303518.ENSPNYP00000014523"/>
<name>A0A3B4FY66_9CICH</name>
<dbReference type="Pfam" id="PF15233">
    <property type="entry name" value="SYCE1"/>
    <property type="match status" value="1"/>
</dbReference>
<dbReference type="GeneTree" id="ENSGT00940000172951"/>
<accession>A0A3B4FY66</accession>
<evidence type="ECO:0000313" key="5">
    <source>
        <dbReference type="Ensembl" id="ENSPNYP00000014523.1"/>
    </source>
</evidence>
<evidence type="ECO:0000256" key="3">
    <source>
        <dbReference type="ARBA" id="ARBA00023254"/>
    </source>
</evidence>
<protein>
    <submittedName>
        <fullName evidence="5">Uncharacterized protein</fullName>
    </submittedName>
</protein>
<sequence>HSCSSVSSEVCNKLQFQCEESEQDAARHLQLNKKSEELLEQYRYEIQDVKLKHRKLRMRFENLLHQLIDQHKNLHYVFTPERLPDELKSVENTKSQLLAAGKHLRTLFSHDELWFCHHCSEANL</sequence>
<proteinExistence type="inferred from homology"/>
<evidence type="ECO:0000256" key="4">
    <source>
        <dbReference type="SAM" id="Coils"/>
    </source>
</evidence>
<dbReference type="GO" id="GO:0000795">
    <property type="term" value="C:synaptonemal complex"/>
    <property type="evidence" value="ECO:0007669"/>
    <property type="project" value="InterPro"/>
</dbReference>
<dbReference type="GO" id="GO:0007130">
    <property type="term" value="P:synaptonemal complex assembly"/>
    <property type="evidence" value="ECO:0007669"/>
    <property type="project" value="InterPro"/>
</dbReference>
<dbReference type="Ensembl" id="ENSPNYT00000014890.1">
    <property type="protein sequence ID" value="ENSPNYP00000014523.1"/>
    <property type="gene ID" value="ENSPNYG00000011007.1"/>
</dbReference>
<evidence type="ECO:0000256" key="1">
    <source>
        <dbReference type="ARBA" id="ARBA00010094"/>
    </source>
</evidence>
<keyword evidence="2 4" id="KW-0175">Coiled coil</keyword>
<dbReference type="AlphaFoldDB" id="A0A3B4FY66"/>
<feature type="coiled-coil region" evidence="4">
    <location>
        <begin position="32"/>
        <end position="59"/>
    </location>
</feature>
<dbReference type="InterPro" id="IPR026676">
    <property type="entry name" value="SYCE1"/>
</dbReference>
<dbReference type="PANTHER" id="PTHR21731:SF1">
    <property type="entry name" value="SYNAPTONEMAL COMPLEX CENTRAL ELEMENT PROTEIN 1-LIKE"/>
    <property type="match status" value="1"/>
</dbReference>
<keyword evidence="3" id="KW-0469">Meiosis</keyword>
<evidence type="ECO:0000256" key="2">
    <source>
        <dbReference type="ARBA" id="ARBA00023054"/>
    </source>
</evidence>
<reference evidence="5" key="1">
    <citation type="submission" date="2023-09" db="UniProtKB">
        <authorList>
            <consortium name="Ensembl"/>
        </authorList>
    </citation>
    <scope>IDENTIFICATION</scope>
</reference>
<comment type="similarity">
    <text evidence="1">Belongs to the SYCE family.</text>
</comment>